<gene>
    <name evidence="4" type="ORF">CAE01nite_07700</name>
</gene>
<dbReference type="InterPro" id="IPR036034">
    <property type="entry name" value="PDZ_sf"/>
</dbReference>
<dbReference type="InterPro" id="IPR020568">
    <property type="entry name" value="Ribosomal_Su5_D2-typ_SF"/>
</dbReference>
<evidence type="ECO:0000313" key="5">
    <source>
        <dbReference type="Proteomes" id="UP000321181"/>
    </source>
</evidence>
<dbReference type="Pfam" id="PF13180">
    <property type="entry name" value="PDZ_2"/>
    <property type="match status" value="1"/>
</dbReference>
<evidence type="ECO:0008006" key="6">
    <source>
        <dbReference type="Google" id="ProtNLM"/>
    </source>
</evidence>
<feature type="region of interest" description="Disordered" evidence="1">
    <location>
        <begin position="1"/>
        <end position="35"/>
    </location>
</feature>
<name>A0A512D9F3_9CELL</name>
<dbReference type="SUPFAM" id="SSF54211">
    <property type="entry name" value="Ribosomal protein S5 domain 2-like"/>
    <property type="match status" value="1"/>
</dbReference>
<keyword evidence="5" id="KW-1185">Reference proteome</keyword>
<dbReference type="InterPro" id="IPR008269">
    <property type="entry name" value="Lon_proteolytic"/>
</dbReference>
<dbReference type="EMBL" id="BJYY01000002">
    <property type="protein sequence ID" value="GEO33045.1"/>
    <property type="molecule type" value="Genomic_DNA"/>
</dbReference>
<dbReference type="GO" id="GO:0004176">
    <property type="term" value="F:ATP-dependent peptidase activity"/>
    <property type="evidence" value="ECO:0007669"/>
    <property type="project" value="InterPro"/>
</dbReference>
<dbReference type="AlphaFoldDB" id="A0A512D9F3"/>
<proteinExistence type="predicted"/>
<dbReference type="PANTHER" id="PTHR10046">
    <property type="entry name" value="ATP DEPENDENT LON PROTEASE FAMILY MEMBER"/>
    <property type="match status" value="1"/>
</dbReference>
<protein>
    <recommendedName>
        <fullName evidence="6">Endopeptidase La</fullName>
    </recommendedName>
</protein>
<dbReference type="InterPro" id="IPR014721">
    <property type="entry name" value="Ribsml_uS5_D2-typ_fold_subgr"/>
</dbReference>
<organism evidence="4 5">
    <name type="scientific">Cellulomonas aerilata</name>
    <dbReference type="NCBI Taxonomy" id="515326"/>
    <lineage>
        <taxon>Bacteria</taxon>
        <taxon>Bacillati</taxon>
        <taxon>Actinomycetota</taxon>
        <taxon>Actinomycetes</taxon>
        <taxon>Micrococcales</taxon>
        <taxon>Cellulomonadaceae</taxon>
        <taxon>Cellulomonas</taxon>
    </lineage>
</organism>
<feature type="domain" description="PDZ" evidence="3">
    <location>
        <begin position="189"/>
        <end position="240"/>
    </location>
</feature>
<feature type="domain" description="Lon proteolytic" evidence="2">
    <location>
        <begin position="275"/>
        <end position="353"/>
    </location>
</feature>
<dbReference type="Gene3D" id="3.30.230.10">
    <property type="match status" value="1"/>
</dbReference>
<evidence type="ECO:0000256" key="1">
    <source>
        <dbReference type="SAM" id="MobiDB-lite"/>
    </source>
</evidence>
<dbReference type="GO" id="GO:0030163">
    <property type="term" value="P:protein catabolic process"/>
    <property type="evidence" value="ECO:0007669"/>
    <property type="project" value="InterPro"/>
</dbReference>
<evidence type="ECO:0000259" key="2">
    <source>
        <dbReference type="Pfam" id="PF05362"/>
    </source>
</evidence>
<evidence type="ECO:0000259" key="3">
    <source>
        <dbReference type="Pfam" id="PF13180"/>
    </source>
</evidence>
<dbReference type="InterPro" id="IPR027065">
    <property type="entry name" value="Lon_Prtase"/>
</dbReference>
<dbReference type="Gene3D" id="2.30.42.10">
    <property type="match status" value="1"/>
</dbReference>
<comment type="caution">
    <text evidence="4">The sequence shown here is derived from an EMBL/GenBank/DDBJ whole genome shotgun (WGS) entry which is preliminary data.</text>
</comment>
<dbReference type="Pfam" id="PF05362">
    <property type="entry name" value="Lon_C"/>
    <property type="match status" value="1"/>
</dbReference>
<accession>A0A512D9F3</accession>
<dbReference type="Proteomes" id="UP000321181">
    <property type="component" value="Unassembled WGS sequence"/>
</dbReference>
<sequence>MPEPTNAPPDVAEPALVPDGHGPEAAARPLGEAAPLGPRSVTTSASLLVTLLLLTAMVFLRVPYAVSSPGPTRDTLGEHDGVPLIEVDGTQTYPSTGELRLTTVSVAGGPGFPITVPQAVAAWISGERTARPVEVVFPPDVTQDQLDERNQAEMTSSQESATVAALEELGYDVPADLLVAGTVEGTGAEGVLEEDDVVLTFEGASVTSYTQLVEALDATEPGATVRLGLRRDGDPLDVEVVTGEREGGGTQLGVFIDPQFDLPVDVTIRIEDIGGPSAGLMFALGIVDRLTPQDEVDGEVVAGTGTMDVDGSVGPIGGIQQKLLGARRDGADWFLAPAGNCDAVVGHVPDGLRVVRVATLAEGRAAIEAIGAGDGDALPTCTAG</sequence>
<dbReference type="GO" id="GO:0006508">
    <property type="term" value="P:proteolysis"/>
    <property type="evidence" value="ECO:0007669"/>
    <property type="project" value="InterPro"/>
</dbReference>
<dbReference type="SUPFAM" id="SSF50156">
    <property type="entry name" value="PDZ domain-like"/>
    <property type="match status" value="1"/>
</dbReference>
<dbReference type="GO" id="GO:0004252">
    <property type="term" value="F:serine-type endopeptidase activity"/>
    <property type="evidence" value="ECO:0007669"/>
    <property type="project" value="InterPro"/>
</dbReference>
<dbReference type="InterPro" id="IPR001478">
    <property type="entry name" value="PDZ"/>
</dbReference>
<dbReference type="GO" id="GO:0005524">
    <property type="term" value="F:ATP binding"/>
    <property type="evidence" value="ECO:0007669"/>
    <property type="project" value="InterPro"/>
</dbReference>
<dbReference type="RefSeq" id="WP_246130991.1">
    <property type="nucleotide sequence ID" value="NZ_BAAARM010000001.1"/>
</dbReference>
<evidence type="ECO:0000313" key="4">
    <source>
        <dbReference type="EMBL" id="GEO33045.1"/>
    </source>
</evidence>
<reference evidence="4 5" key="1">
    <citation type="submission" date="2019-07" db="EMBL/GenBank/DDBJ databases">
        <title>Whole genome shotgun sequence of Cellulomonas aerilata NBRC 106308.</title>
        <authorList>
            <person name="Hosoyama A."/>
            <person name="Uohara A."/>
            <person name="Ohji S."/>
            <person name="Ichikawa N."/>
        </authorList>
    </citation>
    <scope>NUCLEOTIDE SEQUENCE [LARGE SCALE GENOMIC DNA]</scope>
    <source>
        <strain evidence="4 5">NBRC 106308</strain>
    </source>
</reference>